<comment type="caution">
    <text evidence="1">The sequence shown here is derived from an EMBL/GenBank/DDBJ whole genome shotgun (WGS) entry which is preliminary data.</text>
</comment>
<evidence type="ECO:0000313" key="2">
    <source>
        <dbReference type="Proteomes" id="UP000614601"/>
    </source>
</evidence>
<gene>
    <name evidence="1" type="ORF">BOKJ2_LOCUS5144</name>
</gene>
<keyword evidence="2" id="KW-1185">Reference proteome</keyword>
<dbReference type="EMBL" id="CAJFCW020000003">
    <property type="protein sequence ID" value="CAG9101073.1"/>
    <property type="molecule type" value="Genomic_DNA"/>
</dbReference>
<dbReference type="EMBL" id="CAJFDH010000003">
    <property type="protein sequence ID" value="CAD5213541.1"/>
    <property type="molecule type" value="Genomic_DNA"/>
</dbReference>
<organism evidence="1 2">
    <name type="scientific">Bursaphelenchus okinawaensis</name>
    <dbReference type="NCBI Taxonomy" id="465554"/>
    <lineage>
        <taxon>Eukaryota</taxon>
        <taxon>Metazoa</taxon>
        <taxon>Ecdysozoa</taxon>
        <taxon>Nematoda</taxon>
        <taxon>Chromadorea</taxon>
        <taxon>Rhabditida</taxon>
        <taxon>Tylenchina</taxon>
        <taxon>Tylenchomorpha</taxon>
        <taxon>Aphelenchoidea</taxon>
        <taxon>Aphelenchoididae</taxon>
        <taxon>Bursaphelenchus</taxon>
    </lineage>
</organism>
<proteinExistence type="predicted"/>
<dbReference type="Proteomes" id="UP000783686">
    <property type="component" value="Unassembled WGS sequence"/>
</dbReference>
<sequence length="121" mass="13728">MPKHASYVWQDLALFANLRTNGTIETEDSWYHIVGIKGSFDHRLASKMVATNFTAFHQDCRPDAFVVAPRTVSHVVAFNFSALFSKLAALTLLSRTMCVTYTKFKDSRTQLSNQRTNDTIH</sequence>
<name>A0A811KBN0_9BILA</name>
<accession>A0A811KBN0</accession>
<dbReference type="Proteomes" id="UP000614601">
    <property type="component" value="Unassembled WGS sequence"/>
</dbReference>
<evidence type="ECO:0000313" key="1">
    <source>
        <dbReference type="EMBL" id="CAD5213541.1"/>
    </source>
</evidence>
<dbReference type="AlphaFoldDB" id="A0A811KBN0"/>
<reference evidence="1" key="1">
    <citation type="submission" date="2020-09" db="EMBL/GenBank/DDBJ databases">
        <authorList>
            <person name="Kikuchi T."/>
        </authorList>
    </citation>
    <scope>NUCLEOTIDE SEQUENCE</scope>
    <source>
        <strain evidence="1">SH1</strain>
    </source>
</reference>
<protein>
    <submittedName>
        <fullName evidence="1">Uncharacterized protein</fullName>
    </submittedName>
</protein>